<dbReference type="EMBL" id="DRBW01000119">
    <property type="protein sequence ID" value="HDM90169.1"/>
    <property type="molecule type" value="Genomic_DNA"/>
</dbReference>
<reference evidence="1" key="1">
    <citation type="journal article" date="2020" name="mSystems">
        <title>Genome- and Community-Level Interaction Insights into Carbon Utilization and Element Cycling Functions of Hydrothermarchaeota in Hydrothermal Sediment.</title>
        <authorList>
            <person name="Zhou Z."/>
            <person name="Liu Y."/>
            <person name="Xu W."/>
            <person name="Pan J."/>
            <person name="Luo Z.H."/>
            <person name="Li M."/>
        </authorList>
    </citation>
    <scope>NUCLEOTIDE SEQUENCE [LARGE SCALE GENOMIC DNA]</scope>
    <source>
        <strain evidence="1">HyVt-237</strain>
    </source>
</reference>
<evidence type="ECO:0000313" key="1">
    <source>
        <dbReference type="EMBL" id="HDM90169.1"/>
    </source>
</evidence>
<dbReference type="AlphaFoldDB" id="A0A7C1BDI3"/>
<sequence length="651" mass="71657">MVPQGLLRIIVLPALVGALITASCIKKPNPPSWDVDLNMPLLDTTYYVRDFLEDGPFSINPGDSVLMLDLSFELDTMWIEENLNLQDWDTTFEHTIGTFELTDRKTFGTGLALPDLGIPAWMAESLALNDSIYSPIPPISDQNKELADSIENLRKAYVQRGVMKLRLENDFPFVIDPFAITVYNVLGDTFELKSIDTLLPPDTSVLIDFDTSGVCLGNTFIFQMQFGTPGTPQPVWIRENDSIRISFELDTVEVESAVAYIDELQISDSTELFPDIELAQIDTAIFESGSIDFGIINSSEVRGILNITIPELELDTTLPIEGAQGSPWSGSFSIPLSGRSLCPGPGNRLSVLYDVDLAPDWYTLAAGDGFSIEAGLRNFQIAHLRGTIDSLSVEIPEIDTAIDIPEGFQGISFHQVFLSPFVANSIGFEAHAFFHVTVMRGDETRSDTFDLVIPASTEGEPALWDTLLEISDLLEISPERIQAGGSVLISGQGTIDREDFVWTRVDLNAPLTVSINPDTIITDVAVDSSVIDSSIGETVKSGALFLALRNRLPLGIRLKLHVKEEEKGDSLVRVIEIPAAPVSEEGWSARDTAFTVKLSLSENEIEIFTRKPRKSWAEIIFPGTNGVPVTLRASDYMDIKGFAGFRVRIEE</sequence>
<name>A0A7C1BDI3_UNCW3</name>
<proteinExistence type="predicted"/>
<organism evidence="1">
    <name type="scientific">candidate division WOR-3 bacterium</name>
    <dbReference type="NCBI Taxonomy" id="2052148"/>
    <lineage>
        <taxon>Bacteria</taxon>
        <taxon>Bacteria division WOR-3</taxon>
    </lineage>
</organism>
<accession>A0A7C1BDI3</accession>
<protein>
    <submittedName>
        <fullName evidence="1">Uncharacterized protein</fullName>
    </submittedName>
</protein>
<comment type="caution">
    <text evidence="1">The sequence shown here is derived from an EMBL/GenBank/DDBJ whole genome shotgun (WGS) entry which is preliminary data.</text>
</comment>
<dbReference type="Proteomes" id="UP000885931">
    <property type="component" value="Unassembled WGS sequence"/>
</dbReference>
<gene>
    <name evidence="1" type="ORF">ENG67_03045</name>
</gene>